<sequence length="88" mass="9350">MHLLFLVAFSWVLAEGLPLCSKVMAVSMHPGPRKPLCYSTGWGEAPLLPTLALFPSTLPRVASVVSDTHRPAPSSTGTQRHPVASACV</sequence>
<feature type="region of interest" description="Disordered" evidence="1">
    <location>
        <begin position="66"/>
        <end position="88"/>
    </location>
</feature>
<accession>A0AB34HIA8</accession>
<name>A0AB34HIA8_ESCRO</name>
<comment type="caution">
    <text evidence="3">The sequence shown here is derived from an EMBL/GenBank/DDBJ whole genome shotgun (WGS) entry which is preliminary data.</text>
</comment>
<keyword evidence="2" id="KW-0732">Signal</keyword>
<dbReference type="Proteomes" id="UP001159641">
    <property type="component" value="Unassembled WGS sequence"/>
</dbReference>
<feature type="chain" id="PRO_5044281639" evidence="2">
    <location>
        <begin position="17"/>
        <end position="88"/>
    </location>
</feature>
<evidence type="ECO:0000256" key="2">
    <source>
        <dbReference type="SAM" id="SignalP"/>
    </source>
</evidence>
<reference evidence="3 4" key="1">
    <citation type="submission" date="2022-11" db="EMBL/GenBank/DDBJ databases">
        <title>Whole genome sequence of Eschrichtius robustus ER-17-0199.</title>
        <authorList>
            <person name="Bruniche-Olsen A."/>
            <person name="Black A.N."/>
            <person name="Fields C.J."/>
            <person name="Walden K."/>
            <person name="Dewoody J.A."/>
        </authorList>
    </citation>
    <scope>NUCLEOTIDE SEQUENCE [LARGE SCALE GENOMIC DNA]</scope>
    <source>
        <strain evidence="3">ER-17-0199</strain>
        <tissue evidence="3">Blubber</tissue>
    </source>
</reference>
<dbReference type="AlphaFoldDB" id="A0AB34HIA8"/>
<protein>
    <submittedName>
        <fullName evidence="3">Uncharacterized protein</fullName>
    </submittedName>
</protein>
<feature type="signal peptide" evidence="2">
    <location>
        <begin position="1"/>
        <end position="16"/>
    </location>
</feature>
<organism evidence="3 4">
    <name type="scientific">Eschrichtius robustus</name>
    <name type="common">California gray whale</name>
    <name type="synonym">Eschrichtius gibbosus</name>
    <dbReference type="NCBI Taxonomy" id="9764"/>
    <lineage>
        <taxon>Eukaryota</taxon>
        <taxon>Metazoa</taxon>
        <taxon>Chordata</taxon>
        <taxon>Craniata</taxon>
        <taxon>Vertebrata</taxon>
        <taxon>Euteleostomi</taxon>
        <taxon>Mammalia</taxon>
        <taxon>Eutheria</taxon>
        <taxon>Laurasiatheria</taxon>
        <taxon>Artiodactyla</taxon>
        <taxon>Whippomorpha</taxon>
        <taxon>Cetacea</taxon>
        <taxon>Mysticeti</taxon>
        <taxon>Eschrichtiidae</taxon>
        <taxon>Eschrichtius</taxon>
    </lineage>
</organism>
<gene>
    <name evidence="3" type="ORF">J1605_019770</name>
</gene>
<evidence type="ECO:0000313" key="3">
    <source>
        <dbReference type="EMBL" id="KAJ8792551.1"/>
    </source>
</evidence>
<dbReference type="EMBL" id="JAIQCJ010001090">
    <property type="protein sequence ID" value="KAJ8792551.1"/>
    <property type="molecule type" value="Genomic_DNA"/>
</dbReference>
<evidence type="ECO:0000313" key="4">
    <source>
        <dbReference type="Proteomes" id="UP001159641"/>
    </source>
</evidence>
<proteinExistence type="predicted"/>
<evidence type="ECO:0000256" key="1">
    <source>
        <dbReference type="SAM" id="MobiDB-lite"/>
    </source>
</evidence>
<keyword evidence="4" id="KW-1185">Reference proteome</keyword>